<evidence type="ECO:0000313" key="2">
    <source>
        <dbReference type="Proteomes" id="UP000295281"/>
    </source>
</evidence>
<proteinExistence type="predicted"/>
<evidence type="ECO:0008006" key="3">
    <source>
        <dbReference type="Google" id="ProtNLM"/>
    </source>
</evidence>
<dbReference type="RefSeq" id="WP_133739461.1">
    <property type="nucleotide sequence ID" value="NZ_SNYN01000001.1"/>
</dbReference>
<accession>A0A4R6V3Q0</accession>
<sequence>MTHPDRSAPDGRFTSTDIAAVELQLGRSPRGVRGVAHRCPCGLPDVVRTAPRLEDGTPFPTMYYLTCPRAASAIGTLEGGGMMREMTERLDGDPGLRAAYAKAHEAYLAERDGLAREAGVEPLPEGVQSAGGMPTRVKCLHALVGHELAAPGTNPFGREALDALPDWWAKGPCVHVADDPGDPGDPEKNGGDE</sequence>
<dbReference type="PANTHER" id="PTHR37163:SF1">
    <property type="entry name" value="DUF501 DOMAIN-CONTAINING PROTEIN"/>
    <property type="match status" value="1"/>
</dbReference>
<gene>
    <name evidence="1" type="ORF">EV190_101161</name>
</gene>
<reference evidence="1 2" key="1">
    <citation type="submission" date="2019-03" db="EMBL/GenBank/DDBJ databases">
        <title>Genomic Encyclopedia of Type Strains, Phase IV (KMG-IV): sequencing the most valuable type-strain genomes for metagenomic binning, comparative biology and taxonomic classification.</title>
        <authorList>
            <person name="Goeker M."/>
        </authorList>
    </citation>
    <scope>NUCLEOTIDE SEQUENCE [LARGE SCALE GENOMIC DNA]</scope>
    <source>
        <strain evidence="1 2">DSM 46770</strain>
    </source>
</reference>
<dbReference type="Pfam" id="PF04417">
    <property type="entry name" value="DUF501"/>
    <property type="match status" value="1"/>
</dbReference>
<name>A0A4R6V3Q0_9ACTN</name>
<keyword evidence="2" id="KW-1185">Reference proteome</keyword>
<dbReference type="PANTHER" id="PTHR37163">
    <property type="entry name" value="CONSERVED PROTEIN"/>
    <property type="match status" value="1"/>
</dbReference>
<organism evidence="1 2">
    <name type="scientific">Actinorugispora endophytica</name>
    <dbReference type="NCBI Taxonomy" id="1605990"/>
    <lineage>
        <taxon>Bacteria</taxon>
        <taxon>Bacillati</taxon>
        <taxon>Actinomycetota</taxon>
        <taxon>Actinomycetes</taxon>
        <taxon>Streptosporangiales</taxon>
        <taxon>Nocardiopsidaceae</taxon>
        <taxon>Actinorugispora</taxon>
    </lineage>
</organism>
<evidence type="ECO:0000313" key="1">
    <source>
        <dbReference type="EMBL" id="TDQ54844.1"/>
    </source>
</evidence>
<dbReference type="OrthoDB" id="13546at2"/>
<dbReference type="AlphaFoldDB" id="A0A4R6V3Q0"/>
<protein>
    <recommendedName>
        <fullName evidence="3">DUF501 domain-containing protein</fullName>
    </recommendedName>
</protein>
<comment type="caution">
    <text evidence="1">The sequence shown here is derived from an EMBL/GenBank/DDBJ whole genome shotgun (WGS) entry which is preliminary data.</text>
</comment>
<dbReference type="InterPro" id="IPR007511">
    <property type="entry name" value="DUF501"/>
</dbReference>
<dbReference type="Proteomes" id="UP000295281">
    <property type="component" value="Unassembled WGS sequence"/>
</dbReference>
<dbReference type="EMBL" id="SNYN01000001">
    <property type="protein sequence ID" value="TDQ54844.1"/>
    <property type="molecule type" value="Genomic_DNA"/>
</dbReference>